<dbReference type="Proteomes" id="UP000176288">
    <property type="component" value="Chromosome"/>
</dbReference>
<dbReference type="InterPro" id="IPR001375">
    <property type="entry name" value="Peptidase_S9_cat"/>
</dbReference>
<proteinExistence type="predicted"/>
<name>A0A1D9MJZ5_9ACTO</name>
<dbReference type="GO" id="GO:0008236">
    <property type="term" value="F:serine-type peptidase activity"/>
    <property type="evidence" value="ECO:0007669"/>
    <property type="project" value="InterPro"/>
</dbReference>
<dbReference type="STRING" id="1912795.BK816_04675"/>
<feature type="domain" description="Peptidase S9 prolyl oligopeptidase catalytic" evidence="1">
    <location>
        <begin position="449"/>
        <end position="652"/>
    </location>
</feature>
<dbReference type="PANTHER" id="PTHR43056">
    <property type="entry name" value="PEPTIDASE S9 PROLYL OLIGOPEPTIDASE"/>
    <property type="match status" value="1"/>
</dbReference>
<sequence length="653" mass="72859">MHTLTSAPYGKWESSLTPTTLTSRRVQISGLRIDGAQTYWLEQRMNEGGRHVLLSRSPDGVIGEVLPMTPDYQLMDVRTNVNEYGGRAYAVSEGVVVANQLSDGRVYKFDLNDPLRTMVPLTVPYINRYGDFELDLTRGLVYAVEETHRHGHDHEKVGNRLVAIPLDGSGARDEDAIIEIFSEADFVAAPALSPDGLGLAWITWYHPHMPWTTSQLHVGRLDFSGALAEEITLVDRPEVCVYEPRWSLAGDLLHIDDASGWANFYRTEGFDFTADEAGSFAKHLKTRVLHPSAKAFSTPHWRLGLHTYDNLSMQEVFCSWTQGGSKRLGVLNLAHGQLEEANTKWNPFGNVACDGGRLVFLGDSPTNLPAIIEMQGSKQVVIRNSADLQLDERDISKAQEVSWLSTDGERVFGYFYAPQNFRYLPPQNELPPVIVNVHPGPTTAAKTGLSWEVQFWTSRGFAYFDVDFRGSTGHGREYREMLNGRWGVMDSADVIEGVDHLVKQGLVDPDRVVVRGFSSGAFTAMNCAWQSDIFKAVSAVSGFWDLQGVESRTSKFESYLIKRLVGPSPETMVECSPISHAEDIKAEVLLFQAEDEGLSSLVETQEFAQKLEAAKVPVTLELVSDDTHSMQQKSTVERIFAKELEFFSRVLDL</sequence>
<keyword evidence="3" id="KW-1185">Reference proteome</keyword>
<dbReference type="InterPro" id="IPR050585">
    <property type="entry name" value="Xaa-Pro_dipeptidyl-ppase/CocE"/>
</dbReference>
<gene>
    <name evidence="2" type="ORF">BK816_04675</name>
</gene>
<evidence type="ECO:0000313" key="3">
    <source>
        <dbReference type="Proteomes" id="UP000176288"/>
    </source>
</evidence>
<dbReference type="KEGG" id="avu:BK816_04675"/>
<dbReference type="GO" id="GO:0006508">
    <property type="term" value="P:proteolysis"/>
    <property type="evidence" value="ECO:0007669"/>
    <property type="project" value="InterPro"/>
</dbReference>
<dbReference type="SUPFAM" id="SSF69322">
    <property type="entry name" value="Tricorn protease domain 2"/>
    <property type="match status" value="1"/>
</dbReference>
<reference evidence="2 3" key="1">
    <citation type="submission" date="2016-10" db="EMBL/GenBank/DDBJ databases">
        <title>Actinomyces aegypiusis sp. nov., isolated from the Aegypius monachus in Qinghai Tibet Plateau China.</title>
        <authorList>
            <person name="Wang Y."/>
        </authorList>
    </citation>
    <scope>NUCLEOTIDE SEQUENCE [LARGE SCALE GENOMIC DNA]</scope>
    <source>
        <strain evidence="2 3">VUL4_3</strain>
    </source>
</reference>
<dbReference type="Pfam" id="PF00326">
    <property type="entry name" value="Peptidase_S9"/>
    <property type="match status" value="1"/>
</dbReference>
<evidence type="ECO:0000259" key="1">
    <source>
        <dbReference type="Pfam" id="PF00326"/>
    </source>
</evidence>
<protein>
    <recommendedName>
        <fullName evidence="1">Peptidase S9 prolyl oligopeptidase catalytic domain-containing protein</fullName>
    </recommendedName>
</protein>
<dbReference type="EMBL" id="CP017812">
    <property type="protein sequence ID" value="AOZ72671.1"/>
    <property type="molecule type" value="Genomic_DNA"/>
</dbReference>
<dbReference type="Gene3D" id="3.40.50.1820">
    <property type="entry name" value="alpha/beta hydrolase"/>
    <property type="match status" value="1"/>
</dbReference>
<evidence type="ECO:0000313" key="2">
    <source>
        <dbReference type="EMBL" id="AOZ72671.1"/>
    </source>
</evidence>
<dbReference type="OrthoDB" id="128799at2"/>
<dbReference type="AlphaFoldDB" id="A0A1D9MJZ5"/>
<dbReference type="PANTHER" id="PTHR43056:SF5">
    <property type="entry name" value="PEPTIDASE S9 PROLYL OLIGOPEPTIDASE CATALYTIC DOMAIN-CONTAINING PROTEIN"/>
    <property type="match status" value="1"/>
</dbReference>
<accession>A0A1D9MJZ5</accession>
<organism evidence="2 3">
    <name type="scientific">Boudabousia tangfeifanii</name>
    <dbReference type="NCBI Taxonomy" id="1912795"/>
    <lineage>
        <taxon>Bacteria</taxon>
        <taxon>Bacillati</taxon>
        <taxon>Actinomycetota</taxon>
        <taxon>Actinomycetes</taxon>
        <taxon>Actinomycetales</taxon>
        <taxon>Actinomycetaceae</taxon>
        <taxon>Boudabousia</taxon>
    </lineage>
</organism>
<dbReference type="InterPro" id="IPR029058">
    <property type="entry name" value="AB_hydrolase_fold"/>
</dbReference>
<dbReference type="SUPFAM" id="SSF53474">
    <property type="entry name" value="alpha/beta-Hydrolases"/>
    <property type="match status" value="1"/>
</dbReference>
<dbReference type="RefSeq" id="WP_071164137.1">
    <property type="nucleotide sequence ID" value="NZ_CP017812.1"/>
</dbReference>